<reference evidence="4" key="1">
    <citation type="submission" date="2009-10" db="EMBL/GenBank/DDBJ databases">
        <title>Diversity of trophic interactions inside an arsenic-rich microbial ecosystem.</title>
        <authorList>
            <person name="Bertin P.N."/>
            <person name="Heinrich-Salmeron A."/>
            <person name="Pelletier E."/>
            <person name="Goulhen-Chollet F."/>
            <person name="Arsene-Ploetze F."/>
            <person name="Gallien S."/>
            <person name="Calteau A."/>
            <person name="Vallenet D."/>
            <person name="Casiot C."/>
            <person name="Chane-Woon-Ming B."/>
            <person name="Giloteaux L."/>
            <person name="Barakat M."/>
            <person name="Bonnefoy V."/>
            <person name="Bruneel O."/>
            <person name="Chandler M."/>
            <person name="Cleiss J."/>
            <person name="Duran R."/>
            <person name="Elbaz-Poulichet F."/>
            <person name="Fonknechten N."/>
            <person name="Lauga B."/>
            <person name="Mornico D."/>
            <person name="Ortet P."/>
            <person name="Schaeffer C."/>
            <person name="Siguier P."/>
            <person name="Alexander Thil Smith A."/>
            <person name="Van Dorsselaer A."/>
            <person name="Weissenbach J."/>
            <person name="Medigue C."/>
            <person name="Le Paslier D."/>
        </authorList>
    </citation>
    <scope>NUCLEOTIDE SEQUENCE</scope>
</reference>
<dbReference type="Gene3D" id="3.30.1360.120">
    <property type="entry name" value="Probable tRNA modification gtpase trme, domain 1"/>
    <property type="match status" value="1"/>
</dbReference>
<proteinExistence type="predicted"/>
<sequence>MPSTITPLPHLAMLRAHGPQAADLLQAQLTQSVQNWPEKTARMAAMCTPQGRMLADFLLWREADGAIAMLLDATLAEATLKRLRMFILRLQCKLDDVTPERALFGLLLPQGEAPAGLPCPAAPWSLLREAGLCVVRLADAPGLRRLLLVAESPEGRSAAAQWVATMAAGSTEAWSLGEIRAGIGHVTAATAQQFVPQMLNYEALGAVDFKKGCYPGQEIVARTQYRGTIKRRTYRLLSPTALAPGDEIVHSADPAQPCGLVVNAAPAETGWEALAELKITAATEPGSLHAGTADGPALRLATLPYILPPQD</sequence>
<dbReference type="InterPro" id="IPR027266">
    <property type="entry name" value="TrmE/GcvT-like"/>
</dbReference>
<organism evidence="4">
    <name type="scientific">mine drainage metagenome</name>
    <dbReference type="NCBI Taxonomy" id="410659"/>
    <lineage>
        <taxon>unclassified sequences</taxon>
        <taxon>metagenomes</taxon>
        <taxon>ecological metagenomes</taxon>
    </lineage>
</organism>
<evidence type="ECO:0000313" key="4">
    <source>
        <dbReference type="EMBL" id="CBH97518.1"/>
    </source>
</evidence>
<evidence type="ECO:0000256" key="1">
    <source>
        <dbReference type="ARBA" id="ARBA00004173"/>
    </source>
</evidence>
<evidence type="ECO:0000256" key="3">
    <source>
        <dbReference type="ARBA" id="ARBA00023128"/>
    </source>
</evidence>
<dbReference type="NCBIfam" id="TIGR03317">
    <property type="entry name" value="ygfZ_signature"/>
    <property type="match status" value="1"/>
</dbReference>
<dbReference type="PANTHER" id="PTHR22602">
    <property type="entry name" value="TRANSFERASE CAF17, MITOCHONDRIAL-RELATED"/>
    <property type="match status" value="1"/>
</dbReference>
<keyword evidence="4" id="KW-0808">Transferase</keyword>
<keyword evidence="3" id="KW-0496">Mitochondrion</keyword>
<comment type="subcellular location">
    <subcellularLocation>
        <location evidence="1">Mitochondrion</location>
    </subcellularLocation>
</comment>
<keyword evidence="2" id="KW-0809">Transit peptide</keyword>
<dbReference type="PANTHER" id="PTHR22602:SF0">
    <property type="entry name" value="TRANSFERASE CAF17, MITOCHONDRIAL-RELATED"/>
    <property type="match status" value="1"/>
</dbReference>
<dbReference type="GO" id="GO:0016740">
    <property type="term" value="F:transferase activity"/>
    <property type="evidence" value="ECO:0007669"/>
    <property type="project" value="UniProtKB-KW"/>
</dbReference>
<comment type="caution">
    <text evidence="4">The sequence shown here is derived from an EMBL/GenBank/DDBJ whole genome shotgun (WGS) entry which is preliminary data.</text>
</comment>
<name>E6PRG3_9ZZZZ</name>
<evidence type="ECO:0000256" key="2">
    <source>
        <dbReference type="ARBA" id="ARBA00022946"/>
    </source>
</evidence>
<dbReference type="EMBL" id="CABM01000043">
    <property type="protein sequence ID" value="CBH97518.1"/>
    <property type="molecule type" value="Genomic_DNA"/>
</dbReference>
<dbReference type="SUPFAM" id="SSF103025">
    <property type="entry name" value="Folate-binding domain"/>
    <property type="match status" value="1"/>
</dbReference>
<gene>
    <name evidence="4" type="ORF">CARN2_2990</name>
</gene>
<dbReference type="InterPro" id="IPR045179">
    <property type="entry name" value="YgfZ/GcvT"/>
</dbReference>
<dbReference type="PIRSF" id="PIRSF006487">
    <property type="entry name" value="GcvT"/>
    <property type="match status" value="1"/>
</dbReference>
<dbReference type="GO" id="GO:0016226">
    <property type="term" value="P:iron-sulfur cluster assembly"/>
    <property type="evidence" value="ECO:0007669"/>
    <property type="project" value="TreeGrafter"/>
</dbReference>
<dbReference type="InterPro" id="IPR017703">
    <property type="entry name" value="YgfZ/GCV_T_CS"/>
</dbReference>
<protein>
    <submittedName>
        <fullName evidence="4">Putative Glycine cleavage T protein (Aminomethyl transferase)</fullName>
    </submittedName>
</protein>
<dbReference type="GO" id="GO:0005739">
    <property type="term" value="C:mitochondrion"/>
    <property type="evidence" value="ECO:0007669"/>
    <property type="project" value="UniProtKB-SubCell"/>
</dbReference>
<dbReference type="AlphaFoldDB" id="E6PRG3"/>
<accession>E6PRG3</accession>